<name>A0A0M1UJ84_ECOLX</name>
<dbReference type="AlphaFoldDB" id="A0A0M1UJ84"/>
<evidence type="ECO:0000313" key="1">
    <source>
        <dbReference type="EMBL" id="STO41008.1"/>
    </source>
</evidence>
<dbReference type="Proteomes" id="UP000254460">
    <property type="component" value="Unassembled WGS sequence"/>
</dbReference>
<evidence type="ECO:0000313" key="2">
    <source>
        <dbReference type="Proteomes" id="UP000254460"/>
    </source>
</evidence>
<protein>
    <submittedName>
        <fullName evidence="1">Uncharacterized protein</fullName>
    </submittedName>
</protein>
<dbReference type="EMBL" id="UGGJ01000007">
    <property type="protein sequence ID" value="STO41008.1"/>
    <property type="molecule type" value="Genomic_DNA"/>
</dbReference>
<sequence length="87" mass="9883">MSINNYGLHPANNKNMHLIIGSNTANENKGMKRNIINVTNTAISHAINEEKSGGDIVVFLSENWPKYRAYPFRQRIIRSITAIICFH</sequence>
<proteinExistence type="predicted"/>
<reference evidence="1 2" key="1">
    <citation type="submission" date="2018-06" db="EMBL/GenBank/DDBJ databases">
        <authorList>
            <consortium name="Pathogen Informatics"/>
            <person name="Doyle S."/>
        </authorList>
    </citation>
    <scope>NUCLEOTIDE SEQUENCE [LARGE SCALE GENOMIC DNA]</scope>
    <source>
        <strain evidence="1 2">NCTC9706</strain>
    </source>
</reference>
<gene>
    <name evidence="1" type="ORF">NCTC9706_05345</name>
</gene>
<accession>A0A0M1UJ84</accession>
<organism evidence="1 2">
    <name type="scientific">Escherichia coli</name>
    <dbReference type="NCBI Taxonomy" id="562"/>
    <lineage>
        <taxon>Bacteria</taxon>
        <taxon>Pseudomonadati</taxon>
        <taxon>Pseudomonadota</taxon>
        <taxon>Gammaproteobacteria</taxon>
        <taxon>Enterobacterales</taxon>
        <taxon>Enterobacteriaceae</taxon>
        <taxon>Escherichia</taxon>
    </lineage>
</organism>